<feature type="transmembrane region" description="Helical" evidence="7">
    <location>
        <begin position="142"/>
        <end position="161"/>
    </location>
</feature>
<evidence type="ECO:0000313" key="9">
    <source>
        <dbReference type="EMBL" id="QPC44305.1"/>
    </source>
</evidence>
<dbReference type="GO" id="GO:0005886">
    <property type="term" value="C:plasma membrane"/>
    <property type="evidence" value="ECO:0007669"/>
    <property type="project" value="UniProtKB-SubCell"/>
</dbReference>
<dbReference type="Proteomes" id="UP000593594">
    <property type="component" value="Chromosome"/>
</dbReference>
<keyword evidence="2" id="KW-0813">Transport</keyword>
<dbReference type="CDD" id="cd17477">
    <property type="entry name" value="MFS_YcaD_like"/>
    <property type="match status" value="1"/>
</dbReference>
<dbReference type="Pfam" id="PF07690">
    <property type="entry name" value="MFS_1"/>
    <property type="match status" value="1"/>
</dbReference>
<keyword evidence="10" id="KW-1185">Reference proteome</keyword>
<dbReference type="Gene3D" id="1.20.1250.20">
    <property type="entry name" value="MFS general substrate transporter like domains"/>
    <property type="match status" value="2"/>
</dbReference>
<name>A0A7S8C6I4_9HYPH</name>
<feature type="transmembrane region" description="Helical" evidence="7">
    <location>
        <begin position="102"/>
        <end position="122"/>
    </location>
</feature>
<evidence type="ECO:0000256" key="3">
    <source>
        <dbReference type="ARBA" id="ARBA00022475"/>
    </source>
</evidence>
<dbReference type="GO" id="GO:0022857">
    <property type="term" value="F:transmembrane transporter activity"/>
    <property type="evidence" value="ECO:0007669"/>
    <property type="project" value="InterPro"/>
</dbReference>
<feature type="transmembrane region" description="Helical" evidence="7">
    <location>
        <begin position="12"/>
        <end position="37"/>
    </location>
</feature>
<dbReference type="EMBL" id="CP058214">
    <property type="protein sequence ID" value="QPC44305.1"/>
    <property type="molecule type" value="Genomic_DNA"/>
</dbReference>
<accession>A0A7S8C6I4</accession>
<keyword evidence="6 7" id="KW-0472">Membrane</keyword>
<evidence type="ECO:0000256" key="4">
    <source>
        <dbReference type="ARBA" id="ARBA00022692"/>
    </source>
</evidence>
<evidence type="ECO:0000256" key="5">
    <source>
        <dbReference type="ARBA" id="ARBA00022989"/>
    </source>
</evidence>
<evidence type="ECO:0000256" key="7">
    <source>
        <dbReference type="SAM" id="Phobius"/>
    </source>
</evidence>
<dbReference type="InterPro" id="IPR020846">
    <property type="entry name" value="MFS_dom"/>
</dbReference>
<keyword evidence="3" id="KW-1003">Cell membrane</keyword>
<evidence type="ECO:0000259" key="8">
    <source>
        <dbReference type="PROSITE" id="PS50850"/>
    </source>
</evidence>
<proteinExistence type="predicted"/>
<dbReference type="KEGG" id="kmn:HW532_17340"/>
<dbReference type="PROSITE" id="PS50850">
    <property type="entry name" value="MFS"/>
    <property type="match status" value="1"/>
</dbReference>
<dbReference type="RefSeq" id="WP_213161672.1">
    <property type="nucleotide sequence ID" value="NZ_CP058214.1"/>
</dbReference>
<sequence>MTGIAQVWDRQRWYNLIGATACVTVFAVGLGVSFPLLTLVLERQGVEAWLIGLNAGFGPLGVVVAGPLIPMLVARYGSQWVARVSVVVVALLFLSFKLVPDLWIWFSLRFMLGMAAGMLFALSESWVIRSAEGPSRGRITAIYASILSGGFALGPALLTVIGSEGWAPFLASCAIMLTALVPLSFIGMDDRAAAGHEPVSFLSFLPRAPILLAAVGVFALLDTATLGLLPLYGLRKGLDTETAVLALTVMIGGNVALQYPIGWIGDRLPRRAVMLACAFVTGTACLLLPTAMGHPFMWPLLAVIGAAGFGLYTLAMSILGDRFKGAALVAGASAFAAMWGFGGIVGPPAAGWSMQHFGPDGLPYGLAAVFFSFAAAMLARDTIGARRGPDS</sequence>
<comment type="subcellular location">
    <subcellularLocation>
        <location evidence="1">Cell membrane</location>
        <topology evidence="1">Multi-pass membrane protein</topology>
    </subcellularLocation>
</comment>
<dbReference type="PANTHER" id="PTHR23521:SF2">
    <property type="entry name" value="TRANSPORTER MFS SUPERFAMILY"/>
    <property type="match status" value="1"/>
</dbReference>
<evidence type="ECO:0000256" key="1">
    <source>
        <dbReference type="ARBA" id="ARBA00004651"/>
    </source>
</evidence>
<dbReference type="AlphaFoldDB" id="A0A7S8C6I4"/>
<gene>
    <name evidence="9" type="ORF">HW532_17340</name>
</gene>
<keyword evidence="4 7" id="KW-0812">Transmembrane</keyword>
<feature type="transmembrane region" description="Helical" evidence="7">
    <location>
        <begin position="362"/>
        <end position="379"/>
    </location>
</feature>
<protein>
    <submittedName>
        <fullName evidence="9">MFS transporter</fullName>
    </submittedName>
</protein>
<dbReference type="InterPro" id="IPR001958">
    <property type="entry name" value="Tet-R_TetA/multi-R_MdtG-like"/>
</dbReference>
<reference evidence="9 10" key="1">
    <citation type="submission" date="2020-06" db="EMBL/GenBank/DDBJ databases">
        <title>Genome sequence of 2 isolates from Red Sea Mangroves.</title>
        <authorList>
            <person name="Sefrji F."/>
            <person name="Michoud G."/>
            <person name="Merlino G."/>
            <person name="Daffonchio D."/>
        </authorList>
    </citation>
    <scope>NUCLEOTIDE SEQUENCE [LARGE SCALE GENOMIC DNA]</scope>
    <source>
        <strain evidence="9 10">R1DC25</strain>
    </source>
</reference>
<dbReference type="InterPro" id="IPR011701">
    <property type="entry name" value="MFS"/>
</dbReference>
<feature type="transmembrane region" description="Helical" evidence="7">
    <location>
        <begin position="49"/>
        <end position="73"/>
    </location>
</feature>
<dbReference type="PRINTS" id="PR01035">
    <property type="entry name" value="TCRTETA"/>
</dbReference>
<feature type="transmembrane region" description="Helical" evidence="7">
    <location>
        <begin position="209"/>
        <end position="232"/>
    </location>
</feature>
<feature type="transmembrane region" description="Helical" evidence="7">
    <location>
        <begin position="327"/>
        <end position="350"/>
    </location>
</feature>
<evidence type="ECO:0000256" key="2">
    <source>
        <dbReference type="ARBA" id="ARBA00022448"/>
    </source>
</evidence>
<organism evidence="9 10">
    <name type="scientific">Kaustia mangrovi</name>
    <dbReference type="NCBI Taxonomy" id="2593653"/>
    <lineage>
        <taxon>Bacteria</taxon>
        <taxon>Pseudomonadati</taxon>
        <taxon>Pseudomonadota</taxon>
        <taxon>Alphaproteobacteria</taxon>
        <taxon>Hyphomicrobiales</taxon>
        <taxon>Parvibaculaceae</taxon>
        <taxon>Kaustia</taxon>
    </lineage>
</organism>
<feature type="domain" description="Major facilitator superfamily (MFS) profile" evidence="8">
    <location>
        <begin position="15"/>
        <end position="391"/>
    </location>
</feature>
<dbReference type="SUPFAM" id="SSF103473">
    <property type="entry name" value="MFS general substrate transporter"/>
    <property type="match status" value="1"/>
</dbReference>
<evidence type="ECO:0000256" key="6">
    <source>
        <dbReference type="ARBA" id="ARBA00023136"/>
    </source>
</evidence>
<feature type="transmembrane region" description="Helical" evidence="7">
    <location>
        <begin position="244"/>
        <end position="265"/>
    </location>
</feature>
<keyword evidence="5 7" id="KW-1133">Transmembrane helix</keyword>
<dbReference type="InterPro" id="IPR047200">
    <property type="entry name" value="MFS_YcaD-like"/>
</dbReference>
<feature type="transmembrane region" description="Helical" evidence="7">
    <location>
        <begin position="80"/>
        <end position="96"/>
    </location>
</feature>
<dbReference type="InterPro" id="IPR036259">
    <property type="entry name" value="MFS_trans_sf"/>
</dbReference>
<feature type="transmembrane region" description="Helical" evidence="7">
    <location>
        <begin position="296"/>
        <end position="315"/>
    </location>
</feature>
<feature type="transmembrane region" description="Helical" evidence="7">
    <location>
        <begin position="167"/>
        <end position="188"/>
    </location>
</feature>
<evidence type="ECO:0000313" key="10">
    <source>
        <dbReference type="Proteomes" id="UP000593594"/>
    </source>
</evidence>
<feature type="transmembrane region" description="Helical" evidence="7">
    <location>
        <begin position="272"/>
        <end position="290"/>
    </location>
</feature>
<dbReference type="PANTHER" id="PTHR23521">
    <property type="entry name" value="TRANSPORTER MFS SUPERFAMILY"/>
    <property type="match status" value="1"/>
</dbReference>